<evidence type="ECO:0000313" key="3">
    <source>
        <dbReference type="Proteomes" id="UP000053647"/>
    </source>
</evidence>
<dbReference type="Proteomes" id="UP000053647">
    <property type="component" value="Unassembled WGS sequence"/>
</dbReference>
<keyword evidence="3" id="KW-1185">Reference proteome</keyword>
<reference evidence="2 3" key="1">
    <citation type="submission" date="2014-06" db="EMBL/GenBank/DDBJ databases">
        <authorList>
            <consortium name="DOE Joint Genome Institute"/>
            <person name="Kuo A."/>
            <person name="Kohler A."/>
            <person name="Nagy L.G."/>
            <person name="Floudas D."/>
            <person name="Copeland A."/>
            <person name="Barry K.W."/>
            <person name="Cichocki N."/>
            <person name="Veneault-Fourrey C."/>
            <person name="LaButti K."/>
            <person name="Lindquist E.A."/>
            <person name="Lipzen A."/>
            <person name="Lundell T."/>
            <person name="Morin E."/>
            <person name="Murat C."/>
            <person name="Sun H."/>
            <person name="Tunlid A."/>
            <person name="Henrissat B."/>
            <person name="Grigoriev I.V."/>
            <person name="Hibbett D.S."/>
            <person name="Martin F."/>
            <person name="Nordberg H.P."/>
            <person name="Cantor M.N."/>
            <person name="Hua S.X."/>
        </authorList>
    </citation>
    <scope>NUCLEOTIDE SEQUENCE [LARGE SCALE GENOMIC DNA]</scope>
    <source>
        <strain evidence="2 3">ATCC 200175</strain>
    </source>
</reference>
<feature type="region of interest" description="Disordered" evidence="1">
    <location>
        <begin position="123"/>
        <end position="143"/>
    </location>
</feature>
<proteinExistence type="predicted"/>
<reference evidence="3" key="2">
    <citation type="submission" date="2015-01" db="EMBL/GenBank/DDBJ databases">
        <title>Evolutionary Origins and Diversification of the Mycorrhizal Mutualists.</title>
        <authorList>
            <consortium name="DOE Joint Genome Institute"/>
            <consortium name="Mycorrhizal Genomics Consortium"/>
            <person name="Kohler A."/>
            <person name="Kuo A."/>
            <person name="Nagy L.G."/>
            <person name="Floudas D."/>
            <person name="Copeland A."/>
            <person name="Barry K.W."/>
            <person name="Cichocki N."/>
            <person name="Veneault-Fourrey C."/>
            <person name="LaButti K."/>
            <person name="Lindquist E.A."/>
            <person name="Lipzen A."/>
            <person name="Lundell T."/>
            <person name="Morin E."/>
            <person name="Murat C."/>
            <person name="Riley R."/>
            <person name="Ohm R."/>
            <person name="Sun H."/>
            <person name="Tunlid A."/>
            <person name="Henrissat B."/>
            <person name="Grigoriev I.V."/>
            <person name="Hibbett D.S."/>
            <person name="Martin F."/>
        </authorList>
    </citation>
    <scope>NUCLEOTIDE SEQUENCE [LARGE SCALE GENOMIC DNA]</scope>
    <source>
        <strain evidence="3">ATCC 200175</strain>
    </source>
</reference>
<gene>
    <name evidence="2" type="ORF">PAXINDRAFT_16914</name>
</gene>
<dbReference type="AlphaFoldDB" id="A0A0C9SR01"/>
<organism evidence="2 3">
    <name type="scientific">Paxillus involutus ATCC 200175</name>
    <dbReference type="NCBI Taxonomy" id="664439"/>
    <lineage>
        <taxon>Eukaryota</taxon>
        <taxon>Fungi</taxon>
        <taxon>Dikarya</taxon>
        <taxon>Basidiomycota</taxon>
        <taxon>Agaricomycotina</taxon>
        <taxon>Agaricomycetes</taxon>
        <taxon>Agaricomycetidae</taxon>
        <taxon>Boletales</taxon>
        <taxon>Paxilineae</taxon>
        <taxon>Paxillaceae</taxon>
        <taxon>Paxillus</taxon>
    </lineage>
</organism>
<name>A0A0C9SR01_PAXIN</name>
<dbReference type="HOGENOM" id="CLU_1806809_0_0_1"/>
<sequence length="143" mass="15554">MPHDGIITFRMSELMAAMELVQDEHKPTEFTVPKLKSVIALLQQQYVIMAAHSDDDPSDWPDLLPHIAEAGSCTACVFINHIRTCYVCSMYHRERAHTHGGSVGVELLDTACRQPKIAIDAGGLGDNPHAPIPPPSSSASPVE</sequence>
<dbReference type="EMBL" id="KN819419">
    <property type="protein sequence ID" value="KIJ10069.1"/>
    <property type="molecule type" value="Genomic_DNA"/>
</dbReference>
<evidence type="ECO:0000256" key="1">
    <source>
        <dbReference type="SAM" id="MobiDB-lite"/>
    </source>
</evidence>
<evidence type="ECO:0000313" key="2">
    <source>
        <dbReference type="EMBL" id="KIJ10069.1"/>
    </source>
</evidence>
<protein>
    <submittedName>
        <fullName evidence="2">Uncharacterized protein</fullName>
    </submittedName>
</protein>
<accession>A0A0C9SR01</accession>